<keyword evidence="3" id="KW-1185">Reference proteome</keyword>
<name>A0ABU1TVK0_9BACL</name>
<evidence type="ECO:0000313" key="2">
    <source>
        <dbReference type="EMBL" id="MDR7071244.1"/>
    </source>
</evidence>
<accession>A0ABU1TVK0</accession>
<feature type="region of interest" description="Disordered" evidence="1">
    <location>
        <begin position="133"/>
        <end position="152"/>
    </location>
</feature>
<feature type="compositionally biased region" description="Basic and acidic residues" evidence="1">
    <location>
        <begin position="133"/>
        <end position="146"/>
    </location>
</feature>
<reference evidence="2 3" key="1">
    <citation type="submission" date="2023-07" db="EMBL/GenBank/DDBJ databases">
        <title>Sorghum-associated microbial communities from plants grown in Nebraska, USA.</title>
        <authorList>
            <person name="Schachtman D."/>
        </authorList>
    </citation>
    <scope>NUCLEOTIDE SEQUENCE [LARGE SCALE GENOMIC DNA]</scope>
    <source>
        <strain evidence="2 3">BE211</strain>
    </source>
</reference>
<organism evidence="2 3">
    <name type="scientific">Fictibacillus barbaricus</name>
    <dbReference type="NCBI Taxonomy" id="182136"/>
    <lineage>
        <taxon>Bacteria</taxon>
        <taxon>Bacillati</taxon>
        <taxon>Bacillota</taxon>
        <taxon>Bacilli</taxon>
        <taxon>Bacillales</taxon>
        <taxon>Fictibacillaceae</taxon>
        <taxon>Fictibacillus</taxon>
    </lineage>
</organism>
<evidence type="ECO:0008006" key="4">
    <source>
        <dbReference type="Google" id="ProtNLM"/>
    </source>
</evidence>
<dbReference type="EMBL" id="JAVDWA010000001">
    <property type="protein sequence ID" value="MDR7071244.1"/>
    <property type="molecule type" value="Genomic_DNA"/>
</dbReference>
<sequence>MLHVQKEITLASMLRTPQFEEDVNNFFIAYDQGHNPVLLLPTTKGFLSEEQLYGIAFIKDENNSYQFSLSDKIMPFNLNEATLIHDQLGFFFGPENNMLTCFFKSDTYGAYVVWTKNMVKQLINETLQEWHNTSDQEQRERHKDRLTQLLQA</sequence>
<gene>
    <name evidence="2" type="ORF">J2X07_000219</name>
</gene>
<evidence type="ECO:0000313" key="3">
    <source>
        <dbReference type="Proteomes" id="UP001258181"/>
    </source>
</evidence>
<proteinExistence type="predicted"/>
<comment type="caution">
    <text evidence="2">The sequence shown here is derived from an EMBL/GenBank/DDBJ whole genome shotgun (WGS) entry which is preliminary data.</text>
</comment>
<evidence type="ECO:0000256" key="1">
    <source>
        <dbReference type="SAM" id="MobiDB-lite"/>
    </source>
</evidence>
<protein>
    <recommendedName>
        <fullName evidence="4">SMI1/KNR4 family protein</fullName>
    </recommendedName>
</protein>
<dbReference type="RefSeq" id="WP_310255709.1">
    <property type="nucleotide sequence ID" value="NZ_JAVDWA010000001.1"/>
</dbReference>
<dbReference type="Proteomes" id="UP001258181">
    <property type="component" value="Unassembled WGS sequence"/>
</dbReference>